<evidence type="ECO:0000313" key="2">
    <source>
        <dbReference type="EMBL" id="GLK12663.1"/>
    </source>
</evidence>
<dbReference type="Proteomes" id="UP001143474">
    <property type="component" value="Unassembled WGS sequence"/>
</dbReference>
<keyword evidence="2" id="KW-0378">Hydrolase</keyword>
<keyword evidence="3" id="KW-1185">Reference proteome</keyword>
<proteinExistence type="predicted"/>
<dbReference type="SUPFAM" id="SSF56601">
    <property type="entry name" value="beta-lactamase/transpeptidase-like"/>
    <property type="match status" value="1"/>
</dbReference>
<organism evidence="2 3">
    <name type="scientific">Streptosporangium carneum</name>
    <dbReference type="NCBI Taxonomy" id="47481"/>
    <lineage>
        <taxon>Bacteria</taxon>
        <taxon>Bacillati</taxon>
        <taxon>Actinomycetota</taxon>
        <taxon>Actinomycetes</taxon>
        <taxon>Streptosporangiales</taxon>
        <taxon>Streptosporangiaceae</taxon>
        <taxon>Streptosporangium</taxon>
    </lineage>
</organism>
<evidence type="ECO:0000259" key="1">
    <source>
        <dbReference type="Pfam" id="PF00144"/>
    </source>
</evidence>
<gene>
    <name evidence="2" type="ORF">GCM10017600_60730</name>
</gene>
<dbReference type="InterPro" id="IPR001466">
    <property type="entry name" value="Beta-lactam-related"/>
</dbReference>
<reference evidence="2" key="2">
    <citation type="submission" date="2023-01" db="EMBL/GenBank/DDBJ databases">
        <authorList>
            <person name="Sun Q."/>
            <person name="Evtushenko L."/>
        </authorList>
    </citation>
    <scope>NUCLEOTIDE SEQUENCE</scope>
    <source>
        <strain evidence="2">VKM Ac-2007</strain>
    </source>
</reference>
<accession>A0A9W6I6R2</accession>
<dbReference type="EMBL" id="BSEV01000017">
    <property type="protein sequence ID" value="GLK12663.1"/>
    <property type="molecule type" value="Genomic_DNA"/>
</dbReference>
<dbReference type="AlphaFoldDB" id="A0A9W6I6R2"/>
<dbReference type="PANTHER" id="PTHR43319:SF3">
    <property type="entry name" value="BETA-LACTAMASE-RELATED DOMAIN-CONTAINING PROTEIN"/>
    <property type="match status" value="1"/>
</dbReference>
<dbReference type="Gene3D" id="3.40.710.10">
    <property type="entry name" value="DD-peptidase/beta-lactamase superfamily"/>
    <property type="match status" value="1"/>
</dbReference>
<dbReference type="InterPro" id="IPR052907">
    <property type="entry name" value="Beta-lactamase/esterase"/>
</dbReference>
<dbReference type="Pfam" id="PF00144">
    <property type="entry name" value="Beta-lactamase"/>
    <property type="match status" value="1"/>
</dbReference>
<dbReference type="InterPro" id="IPR012338">
    <property type="entry name" value="Beta-lactam/transpept-like"/>
</dbReference>
<comment type="caution">
    <text evidence="2">The sequence shown here is derived from an EMBL/GenBank/DDBJ whole genome shotgun (WGS) entry which is preliminary data.</text>
</comment>
<protein>
    <submittedName>
        <fullName evidence="2">Serine hydrolase</fullName>
    </submittedName>
</protein>
<feature type="domain" description="Beta-lactamase-related" evidence="1">
    <location>
        <begin position="18"/>
        <end position="365"/>
    </location>
</feature>
<dbReference type="PANTHER" id="PTHR43319">
    <property type="entry name" value="BETA-LACTAMASE-RELATED"/>
    <property type="match status" value="1"/>
</dbReference>
<dbReference type="GO" id="GO:0016787">
    <property type="term" value="F:hydrolase activity"/>
    <property type="evidence" value="ECO:0007669"/>
    <property type="project" value="UniProtKB-KW"/>
</dbReference>
<name>A0A9W6I6R2_9ACTN</name>
<sequence>MDVNGFTAPGFEAVAEAFARNFTEFQEVGAAFAAYRDAELVVDLWGGVADPQTGRPWQADTLQLLFSGTKGLTAACVLLLAERGQLDLDAPAARYWPEFAAAGKGAITVAEIMSHQARLPGVREPFSAEDMLDPRLMAKLLAEQEPLTDPRAGFTYHALTYGWLAGELVHRVDGRTLGAFFADEFARPLELEVWLGVPDDLHPRVSTMVAGPGFLTDPDQPPSGDPLRDLTRSPLTTADAPALWNSAGFRRAEIAGVNAHGTARSMARFYACLARGGELDGVRVLKESTLELGRRERRRGVEPLWDGPIAFATGFELQTEQEIFGPVPDAFGHAGAGGSRHGAWPADRVGLSYAMNQARTAPDPRPACLLTALHTALRALEPSPGA</sequence>
<dbReference type="RefSeq" id="WP_271220976.1">
    <property type="nucleotide sequence ID" value="NZ_BAAAVD010000037.1"/>
</dbReference>
<evidence type="ECO:0000313" key="3">
    <source>
        <dbReference type="Proteomes" id="UP001143474"/>
    </source>
</evidence>
<reference evidence="2" key="1">
    <citation type="journal article" date="2014" name="Int. J. Syst. Evol. Microbiol.">
        <title>Complete genome sequence of Corynebacterium casei LMG S-19264T (=DSM 44701T), isolated from a smear-ripened cheese.</title>
        <authorList>
            <consortium name="US DOE Joint Genome Institute (JGI-PGF)"/>
            <person name="Walter F."/>
            <person name="Albersmeier A."/>
            <person name="Kalinowski J."/>
            <person name="Ruckert C."/>
        </authorList>
    </citation>
    <scope>NUCLEOTIDE SEQUENCE</scope>
    <source>
        <strain evidence="2">VKM Ac-2007</strain>
    </source>
</reference>